<gene>
    <name evidence="1" type="ORF">HH800_00805</name>
</gene>
<dbReference type="EMBL" id="CP053021">
    <property type="protein sequence ID" value="QJR00860.1"/>
    <property type="molecule type" value="Genomic_DNA"/>
</dbReference>
<organism evidence="1 2">
    <name type="scientific">Sphingobium yanoikuyae</name>
    <name type="common">Sphingomonas yanoikuyae</name>
    <dbReference type="NCBI Taxonomy" id="13690"/>
    <lineage>
        <taxon>Bacteria</taxon>
        <taxon>Pseudomonadati</taxon>
        <taxon>Pseudomonadota</taxon>
        <taxon>Alphaproteobacteria</taxon>
        <taxon>Sphingomonadales</taxon>
        <taxon>Sphingomonadaceae</taxon>
        <taxon>Sphingobium</taxon>
    </lineage>
</organism>
<dbReference type="Proteomes" id="UP000502611">
    <property type="component" value="Chromosome"/>
</dbReference>
<proteinExistence type="predicted"/>
<protein>
    <submittedName>
        <fullName evidence="1">Uncharacterized protein</fullName>
    </submittedName>
</protein>
<dbReference type="AlphaFoldDB" id="A0A6M4G1W7"/>
<name>A0A6M4G1W7_SPHYA</name>
<dbReference type="RefSeq" id="WP_169859888.1">
    <property type="nucleotide sequence ID" value="NZ_CP053021.1"/>
</dbReference>
<reference evidence="1 2" key="1">
    <citation type="submission" date="2020-04" db="EMBL/GenBank/DDBJ databases">
        <title>The Whole Genome Analysis of High salt-tolerant Sphingobium yanoikuyae YC-XJ2 with Aryl organophosphorus flame retardants (aryl-OPFRs)-degrading capacity and characteristics of Related phosphotriesterase.</title>
        <authorList>
            <person name="Li X."/>
        </authorList>
    </citation>
    <scope>NUCLEOTIDE SEQUENCE [LARGE SCALE GENOMIC DNA]</scope>
    <source>
        <strain evidence="1 2">YC-XJ2</strain>
    </source>
</reference>
<evidence type="ECO:0000313" key="1">
    <source>
        <dbReference type="EMBL" id="QJR00860.1"/>
    </source>
</evidence>
<accession>A0A6M4G1W7</accession>
<evidence type="ECO:0000313" key="2">
    <source>
        <dbReference type="Proteomes" id="UP000502611"/>
    </source>
</evidence>
<sequence length="129" mass="14650">MEEQDKPGPKPHPCIVKRVSGDQYGNPWLHVAYGTSKDVFRRGIEHFTVSNMAEMDLCGLWMATRFRLDRVALVPWAEEFFINPPGRSSPVMGRLSEHGVALLRYQGGLLAKRQAENQAQLPLEEDEDE</sequence>